<proteinExistence type="predicted"/>
<keyword evidence="2" id="KW-0732">Signal</keyword>
<dbReference type="EMBL" id="QKVK01000001">
    <property type="protein sequence ID" value="PZF78983.1"/>
    <property type="molecule type" value="Genomic_DNA"/>
</dbReference>
<dbReference type="AlphaFoldDB" id="A0A2W2CFR4"/>
<feature type="compositionally biased region" description="Polar residues" evidence="1">
    <location>
        <begin position="327"/>
        <end position="339"/>
    </location>
</feature>
<evidence type="ECO:0000313" key="3">
    <source>
        <dbReference type="EMBL" id="PZF78983.1"/>
    </source>
</evidence>
<feature type="compositionally biased region" description="Gly residues" evidence="1">
    <location>
        <begin position="488"/>
        <end position="505"/>
    </location>
</feature>
<feature type="compositionally biased region" description="Gly residues" evidence="1">
    <location>
        <begin position="402"/>
        <end position="419"/>
    </location>
</feature>
<feature type="signal peptide" evidence="2">
    <location>
        <begin position="1"/>
        <end position="33"/>
    </location>
</feature>
<keyword evidence="4" id="KW-1185">Reference proteome</keyword>
<organism evidence="3 4">
    <name type="scientific">Aestuariivirga litoralis</name>
    <dbReference type="NCBI Taxonomy" id="2650924"/>
    <lineage>
        <taxon>Bacteria</taxon>
        <taxon>Pseudomonadati</taxon>
        <taxon>Pseudomonadota</taxon>
        <taxon>Alphaproteobacteria</taxon>
        <taxon>Hyphomicrobiales</taxon>
        <taxon>Aestuariivirgaceae</taxon>
        <taxon>Aestuariivirga</taxon>
    </lineage>
</organism>
<evidence type="ECO:0000313" key="4">
    <source>
        <dbReference type="Proteomes" id="UP000248795"/>
    </source>
</evidence>
<dbReference type="RefSeq" id="WP_111196312.1">
    <property type="nucleotide sequence ID" value="NZ_QKVK01000001.1"/>
</dbReference>
<reference evidence="4" key="1">
    <citation type="submission" date="2018-06" db="EMBL/GenBank/DDBJ databases">
        <title>Aestuariibacter litoralis strain KCTC 52945T.</title>
        <authorList>
            <person name="Li X."/>
            <person name="Salam N."/>
            <person name="Li J.-L."/>
            <person name="Chen Y.-M."/>
            <person name="Yang Z.-W."/>
            <person name="Zhang L.-Y."/>
            <person name="Han M.-X."/>
            <person name="Xiao M."/>
            <person name="Li W.-J."/>
        </authorList>
    </citation>
    <scope>NUCLEOTIDE SEQUENCE [LARGE SCALE GENOMIC DNA]</scope>
    <source>
        <strain evidence="4">KCTC 52945</strain>
    </source>
</reference>
<comment type="caution">
    <text evidence="3">The sequence shown here is derived from an EMBL/GenBank/DDBJ whole genome shotgun (WGS) entry which is preliminary data.</text>
</comment>
<evidence type="ECO:0000256" key="2">
    <source>
        <dbReference type="SAM" id="SignalP"/>
    </source>
</evidence>
<gene>
    <name evidence="3" type="ORF">DK847_01440</name>
</gene>
<name>A0A2W2CFR4_9HYPH</name>
<dbReference type="PANTHER" id="PTHR40269:SF1">
    <property type="entry name" value="OUTER MEMBRANE PROTEIN"/>
    <property type="match status" value="1"/>
</dbReference>
<feature type="compositionally biased region" description="Gly residues" evidence="1">
    <location>
        <begin position="512"/>
        <end position="524"/>
    </location>
</feature>
<evidence type="ECO:0000256" key="1">
    <source>
        <dbReference type="SAM" id="MobiDB-lite"/>
    </source>
</evidence>
<dbReference type="Proteomes" id="UP000248795">
    <property type="component" value="Unassembled WGS sequence"/>
</dbReference>
<dbReference type="Pfam" id="PF11737">
    <property type="entry name" value="DUF3300"/>
    <property type="match status" value="1"/>
</dbReference>
<accession>A0A2W2CFR4</accession>
<dbReference type="InterPro" id="IPR021728">
    <property type="entry name" value="DUF3300"/>
</dbReference>
<feature type="region of interest" description="Disordered" evidence="1">
    <location>
        <begin position="327"/>
        <end position="524"/>
    </location>
</feature>
<dbReference type="PANTHER" id="PTHR40269">
    <property type="entry name" value="OUTER MEMBRANE PROTEIN-RELATED"/>
    <property type="match status" value="1"/>
</dbReference>
<sequence length="524" mass="56353">MHKTFLKRLLTGPLLLSAAAVIALGTASAPLRAQTDPVPEAAQAEVAEAPLPLSPEELDILVARIALYPDELVALISAASLYPLQIVEAERFLEDSKTRKDLKPKASWDGSVISLLNYPELVKMMADDLDWTQLFGQSIVNQQEDVLNAIQQLREQAVANGVIKTNDKVKVTEETDSNTGRQNIIIEPASSEVIYVPQYQPEMLYEPGYAYQPVSYYPQPYPYYWNPAATFFAGAVTGAIWTAAVDWDNGFWGWNWNNNHHHGNWGNDVNINCNRCIIGSDFNGNININDVDWRKVDRSKIKFDNNQFNKISNTNIRNEFKKNDLTNISGNNKLGNNRPGNKGNLQRPATLPATGGMQTKDIRKSTLEGLNKKPTAGFKPTDKMARPGNGNGGNLGNAGNAGNLGNGGNLKPGNGGGNLGDVARPDKMAKPNLDRPVGKPRPAATPDTRPKTPSPMGEVKRGRDAKAQGNRGNKSMGGGGINRPDFNPGGGGGGGKKMGGGGGGKKFIPPKGKGGGGGGRGRRR</sequence>
<protein>
    <submittedName>
        <fullName evidence="3">DUF3300 domain-containing protein</fullName>
    </submittedName>
</protein>
<feature type="compositionally biased region" description="Basic and acidic residues" evidence="1">
    <location>
        <begin position="423"/>
        <end position="437"/>
    </location>
</feature>
<feature type="chain" id="PRO_5015910637" evidence="2">
    <location>
        <begin position="34"/>
        <end position="524"/>
    </location>
</feature>